<accession>H9XW60</accession>
<evidence type="ECO:0000256" key="6">
    <source>
        <dbReference type="ARBA" id="ARBA00048744"/>
    </source>
</evidence>
<dbReference type="InterPro" id="IPR001795">
    <property type="entry name" value="RNA-dir_pol_luteovirus"/>
</dbReference>
<organism evidence="8 9">
    <name type="scientific">Xanthophyllomyces dendrorhous virus L1A</name>
    <dbReference type="NCBI Taxonomy" id="1167690"/>
    <lineage>
        <taxon>Viruses</taxon>
        <taxon>Riboviria</taxon>
        <taxon>Orthornavirae</taxon>
        <taxon>Duplornaviricota</taxon>
        <taxon>Chrymotiviricetes</taxon>
        <taxon>Ghabrivirales</taxon>
        <taxon>Alphatotivirineae</taxon>
        <taxon>Orthototiviridae</taxon>
        <taxon>Totivirus</taxon>
        <taxon>Totivirus shi</taxon>
    </lineage>
</organism>
<dbReference type="EC" id="2.7.7.48" evidence="7"/>
<gene>
    <name evidence="8" type="primary">RdRp</name>
</gene>
<dbReference type="GO" id="GO:0003723">
    <property type="term" value="F:RNA binding"/>
    <property type="evidence" value="ECO:0007669"/>
    <property type="project" value="InterPro"/>
</dbReference>
<evidence type="ECO:0000313" key="8">
    <source>
        <dbReference type="EMBL" id="AFH09412.1"/>
    </source>
</evidence>
<keyword evidence="5 7" id="KW-0547">Nucleotide-binding</keyword>
<dbReference type="RefSeq" id="YP_007697651.1">
    <property type="nucleotide sequence ID" value="NC_020903.1"/>
</dbReference>
<keyword evidence="3 7" id="KW-0808">Transferase</keyword>
<dbReference type="KEGG" id="vg:15088812"/>
<evidence type="ECO:0000313" key="9">
    <source>
        <dbReference type="Proteomes" id="UP000203411"/>
    </source>
</evidence>
<comment type="similarity">
    <text evidence="1">Belongs to the totiviridae RNA-directed RNA polymerase family.</text>
</comment>
<dbReference type="Proteomes" id="UP000203411">
    <property type="component" value="Segment"/>
</dbReference>
<dbReference type="GO" id="GO:0000166">
    <property type="term" value="F:nucleotide binding"/>
    <property type="evidence" value="ECO:0007669"/>
    <property type="project" value="UniProtKB-KW"/>
</dbReference>
<proteinExistence type="inferred from homology"/>
<dbReference type="Pfam" id="PF02123">
    <property type="entry name" value="RdRP_4"/>
    <property type="match status" value="1"/>
</dbReference>
<evidence type="ECO:0000256" key="3">
    <source>
        <dbReference type="ARBA" id="ARBA00022679"/>
    </source>
</evidence>
<dbReference type="GO" id="GO:0006351">
    <property type="term" value="P:DNA-templated transcription"/>
    <property type="evidence" value="ECO:0007669"/>
    <property type="project" value="InterPro"/>
</dbReference>
<name>H9XW60_9VIRU</name>
<dbReference type="GO" id="GO:0003968">
    <property type="term" value="F:RNA-directed RNA polymerase activity"/>
    <property type="evidence" value="ECO:0007669"/>
    <property type="project" value="UniProtKB-KW"/>
</dbReference>
<dbReference type="InterPro" id="IPR043502">
    <property type="entry name" value="DNA/RNA_pol_sf"/>
</dbReference>
<dbReference type="EMBL" id="JN997472">
    <property type="protein sequence ID" value="AFH09412.1"/>
    <property type="molecule type" value="Genomic_RNA"/>
</dbReference>
<dbReference type="OrthoDB" id="9167at10239"/>
<keyword evidence="9" id="KW-1185">Reference proteome</keyword>
<evidence type="ECO:0000256" key="5">
    <source>
        <dbReference type="ARBA" id="ARBA00022741"/>
    </source>
</evidence>
<sequence length="761" mass="86689">MDRESSNKFGIFEASKSVYGVTMSGLVIANGKAKFFFASIKQYLLTQSKAMLIAMTRHFSSLYESYAYDDPTSPVNLFRDRFPGRSENEAMTFKQMEELPKSKISGAHHFHFTPMQVLKSIGRGRLERAIQASRLPKDAEMTFATGMLLWYTSISDQMAELIRGAGIFKCDSVREYVKEMKQLSVEAKSLQNLVTDDLRTVFELEVLVNRIDGVVDWEKEKENRQSVNVTNIKDSDVFRSACKIFEDAKGIGRRPKSFSWESYWANRWQWSAAGSIHSQYPRDMEYVIRDQQSLKNKFITISNMPKCTVDYFSDREPQVQGWSSTKYEWGKQRAIYGTDLTSYVLSNFAFYNCENVLPNQFPVGRDANDENVVNRVSGVLNNRMPFCLDFEDFNSQHSSGNMKAVIYAYIETFIDCLTPEQEQAAMWTAASLDKQIINDNVGTKTTYESKGTLLSGWRLTTFMNSVLNYIYTTKLAAEEKRPGDSLHNGDDVLIGVRSMALPQRCMQNAIKYNVRMQSSKCAVGAIAEFLRIDHKQGGNGQYLSRAVATMVHSRIESRVSTDIRDLVQSMENRFADAKGRGMANDIISGLREQYYMRQSVLCDTDVEDIYLIKNAHRVVGGISEEKDSKMGVLITSQLRAQKNVSIPYLPGVNEYANEIHKALKINVSIKTICDRLYDATYEAVSIKDRKMKILRENRDQWFVNVRRIYKAHKGSQLSQNYGKAALVGFALEVLGREMPDATITTILNTSQRPLDLIKHIL</sequence>
<evidence type="ECO:0000256" key="4">
    <source>
        <dbReference type="ARBA" id="ARBA00022695"/>
    </source>
</evidence>
<keyword evidence="2 7" id="KW-0696">RNA-directed RNA polymerase</keyword>
<dbReference type="GeneID" id="15088812"/>
<keyword evidence="7" id="KW-0693">Viral RNA replication</keyword>
<evidence type="ECO:0000256" key="1">
    <source>
        <dbReference type="ARBA" id="ARBA00010455"/>
    </source>
</evidence>
<evidence type="ECO:0000256" key="7">
    <source>
        <dbReference type="RuleBase" id="RU364050"/>
    </source>
</evidence>
<keyword evidence="4 7" id="KW-0548">Nucleotidyltransferase</keyword>
<evidence type="ECO:0000256" key="2">
    <source>
        <dbReference type="ARBA" id="ARBA00022484"/>
    </source>
</evidence>
<comment type="catalytic activity">
    <reaction evidence="6 7">
        <text>RNA(n) + a ribonucleoside 5'-triphosphate = RNA(n+1) + diphosphate</text>
        <dbReference type="Rhea" id="RHEA:21248"/>
        <dbReference type="Rhea" id="RHEA-COMP:14527"/>
        <dbReference type="Rhea" id="RHEA-COMP:17342"/>
        <dbReference type="ChEBI" id="CHEBI:33019"/>
        <dbReference type="ChEBI" id="CHEBI:61557"/>
        <dbReference type="ChEBI" id="CHEBI:140395"/>
        <dbReference type="EC" id="2.7.7.48"/>
    </reaction>
</comment>
<reference evidence="8 9" key="1">
    <citation type="journal article" date="2012" name="Virol. J.">
        <title>Molecular characterization of totiviruses in Xanthophyllomyces dendrorhous.</title>
        <authorList>
            <person name="Baeza M."/>
            <person name="Bravo N."/>
            <person name="Sanhueza M."/>
            <person name="Flores O."/>
            <person name="Villarreal P."/>
            <person name="Cifuentes V."/>
        </authorList>
    </citation>
    <scope>NUCLEOTIDE SEQUENCE [LARGE SCALE GENOMIC DNA]</scope>
</reference>
<dbReference type="SUPFAM" id="SSF56672">
    <property type="entry name" value="DNA/RNA polymerases"/>
    <property type="match status" value="1"/>
</dbReference>
<protein>
    <recommendedName>
        <fullName evidence="7">RNA-directed RNA polymerase</fullName>
        <ecNumber evidence="7">2.7.7.48</ecNumber>
    </recommendedName>
</protein>